<dbReference type="STRING" id="5786.F0ZJC4"/>
<dbReference type="GO" id="GO:0010628">
    <property type="term" value="P:positive regulation of gene expression"/>
    <property type="evidence" value="ECO:0007669"/>
    <property type="project" value="EnsemblProtists"/>
</dbReference>
<evidence type="ECO:0000313" key="2">
    <source>
        <dbReference type="EMBL" id="EGC35953.1"/>
    </source>
</evidence>
<dbReference type="InterPro" id="IPR036291">
    <property type="entry name" value="NAD(P)-bd_dom_sf"/>
</dbReference>
<dbReference type="OMA" id="ITWARID"/>
<dbReference type="PANTHER" id="PTHR43162">
    <property type="match status" value="1"/>
</dbReference>
<dbReference type="GO" id="GO:0031152">
    <property type="term" value="P:aggregation involved in sorocarp development"/>
    <property type="evidence" value="ECO:0007669"/>
    <property type="project" value="EnsemblProtists"/>
</dbReference>
<dbReference type="InterPro" id="IPR051604">
    <property type="entry name" value="Ergot_Alk_Oxidoreductase"/>
</dbReference>
<organism evidence="2 3">
    <name type="scientific">Dictyostelium purpureum</name>
    <name type="common">Slime mold</name>
    <dbReference type="NCBI Taxonomy" id="5786"/>
    <lineage>
        <taxon>Eukaryota</taxon>
        <taxon>Amoebozoa</taxon>
        <taxon>Evosea</taxon>
        <taxon>Eumycetozoa</taxon>
        <taxon>Dictyostelia</taxon>
        <taxon>Dictyosteliales</taxon>
        <taxon>Dictyosteliaceae</taxon>
        <taxon>Dictyostelium</taxon>
    </lineage>
</organism>
<dbReference type="InterPro" id="IPR008030">
    <property type="entry name" value="NmrA-like"/>
</dbReference>
<name>F0ZJC4_DICPU</name>
<dbReference type="KEGG" id="dpp:DICPUDRAFT_91927"/>
<dbReference type="Gene3D" id="3.90.25.10">
    <property type="entry name" value="UDP-galactose 4-epimerase, domain 1"/>
    <property type="match status" value="1"/>
</dbReference>
<dbReference type="PANTHER" id="PTHR43162:SF1">
    <property type="entry name" value="PRESTALK A DIFFERENTIATION PROTEIN A"/>
    <property type="match status" value="1"/>
</dbReference>
<dbReference type="SUPFAM" id="SSF51735">
    <property type="entry name" value="NAD(P)-binding Rossmann-fold domains"/>
    <property type="match status" value="1"/>
</dbReference>
<dbReference type="EMBL" id="GL871042">
    <property type="protein sequence ID" value="EGC35953.1"/>
    <property type="molecule type" value="Genomic_DNA"/>
</dbReference>
<sequence length="292" mass="32624">MSQPCNSILVIGGTGNTGRNVVKFLEKKSPNTCIKVASRDEKKFKSLGFGKNTKFQKFEFSDPKTWDAALEGVDRVFLMALPLDPHPENNCGRFIDKCKERMVRKICFLSVINAERFPLIKIESMLKNSGMIYCILRPPFFMENLSEGFMKDGIKDGNLVAPVGQHAVSWISTRDIGECAANMLLEDKFNGQILEITGPAPINFTQLCDVLSKQLGRPIKFTDARPDEFHKNCLKGGLPEGSTQYLSDLYLAVRDDKANRVSKSVHQITGHEPMAFETFVSEAFSKTSKPGM</sequence>
<reference evidence="3" key="1">
    <citation type="journal article" date="2011" name="Genome Biol.">
        <title>Comparative genomics of the social amoebae Dictyostelium discoideum and Dictyostelium purpureum.</title>
        <authorList>
            <consortium name="US DOE Joint Genome Institute (JGI-PGF)"/>
            <person name="Sucgang R."/>
            <person name="Kuo A."/>
            <person name="Tian X."/>
            <person name="Salerno W."/>
            <person name="Parikh A."/>
            <person name="Feasley C.L."/>
            <person name="Dalin E."/>
            <person name="Tu H."/>
            <person name="Huang E."/>
            <person name="Barry K."/>
            <person name="Lindquist E."/>
            <person name="Shapiro H."/>
            <person name="Bruce D."/>
            <person name="Schmutz J."/>
            <person name="Salamov A."/>
            <person name="Fey P."/>
            <person name="Gaudet P."/>
            <person name="Anjard C."/>
            <person name="Babu M.M."/>
            <person name="Basu S."/>
            <person name="Bushmanova Y."/>
            <person name="van der Wel H."/>
            <person name="Katoh-Kurasawa M."/>
            <person name="Dinh C."/>
            <person name="Coutinho P.M."/>
            <person name="Saito T."/>
            <person name="Elias M."/>
            <person name="Schaap P."/>
            <person name="Kay R.R."/>
            <person name="Henrissat B."/>
            <person name="Eichinger L."/>
            <person name="Rivero F."/>
            <person name="Putnam N.H."/>
            <person name="West C.M."/>
            <person name="Loomis W.F."/>
            <person name="Chisholm R.L."/>
            <person name="Shaulsky G."/>
            <person name="Strassmann J.E."/>
            <person name="Queller D.C."/>
            <person name="Kuspa A."/>
            <person name="Grigoriev I.V."/>
        </authorList>
    </citation>
    <scope>NUCLEOTIDE SEQUENCE [LARGE SCALE GENOMIC DNA]</scope>
    <source>
        <strain evidence="3">QSDP1</strain>
    </source>
</reference>
<gene>
    <name evidence="2" type="ORF">DICPUDRAFT_91927</name>
</gene>
<dbReference type="AlphaFoldDB" id="F0ZJC4"/>
<proteinExistence type="predicted"/>
<dbReference type="GO" id="GO:0031149">
    <property type="term" value="P:sorocarp stalk cell differentiation"/>
    <property type="evidence" value="ECO:0007669"/>
    <property type="project" value="EnsemblProtists"/>
</dbReference>
<keyword evidence="3" id="KW-1185">Reference proteome</keyword>
<accession>F0ZJC4</accession>
<evidence type="ECO:0000313" key="3">
    <source>
        <dbReference type="Proteomes" id="UP000001064"/>
    </source>
</evidence>
<dbReference type="eggNOG" id="ENOG502S8P8">
    <property type="taxonomic scope" value="Eukaryota"/>
</dbReference>
<protein>
    <recommendedName>
        <fullName evidence="1">NmrA-like domain-containing protein</fullName>
    </recommendedName>
</protein>
<evidence type="ECO:0000259" key="1">
    <source>
        <dbReference type="Pfam" id="PF05368"/>
    </source>
</evidence>
<dbReference type="Gene3D" id="3.40.50.720">
    <property type="entry name" value="NAD(P)-binding Rossmann-like Domain"/>
    <property type="match status" value="1"/>
</dbReference>
<dbReference type="FunCoup" id="F0ZJC4">
    <property type="interactions" value="4"/>
</dbReference>
<dbReference type="RefSeq" id="XP_003287526.1">
    <property type="nucleotide sequence ID" value="XM_003287478.1"/>
</dbReference>
<dbReference type="GeneID" id="10500487"/>
<dbReference type="OrthoDB" id="16687at2759"/>
<dbReference type="Proteomes" id="UP000001064">
    <property type="component" value="Unassembled WGS sequence"/>
</dbReference>
<dbReference type="VEuPathDB" id="AmoebaDB:DICPUDRAFT_91927"/>
<dbReference type="Pfam" id="PF05368">
    <property type="entry name" value="NmrA"/>
    <property type="match status" value="1"/>
</dbReference>
<dbReference type="InParanoid" id="F0ZJC4"/>
<feature type="domain" description="NmrA-like" evidence="1">
    <location>
        <begin position="7"/>
        <end position="264"/>
    </location>
</feature>